<organism evidence="4 5">
    <name type="scientific">Amanita muscaria (strain Koide BX008)</name>
    <dbReference type="NCBI Taxonomy" id="946122"/>
    <lineage>
        <taxon>Eukaryota</taxon>
        <taxon>Fungi</taxon>
        <taxon>Dikarya</taxon>
        <taxon>Basidiomycota</taxon>
        <taxon>Agaricomycotina</taxon>
        <taxon>Agaricomycetes</taxon>
        <taxon>Agaricomycetidae</taxon>
        <taxon>Agaricales</taxon>
        <taxon>Pluteineae</taxon>
        <taxon>Amanitaceae</taxon>
        <taxon>Amanita</taxon>
    </lineage>
</organism>
<dbReference type="GO" id="GO:0005783">
    <property type="term" value="C:endoplasmic reticulum"/>
    <property type="evidence" value="ECO:0007669"/>
    <property type="project" value="TreeGrafter"/>
</dbReference>
<dbReference type="CDD" id="cd05374">
    <property type="entry name" value="17beta-HSD-like_SDR_c"/>
    <property type="match status" value="1"/>
</dbReference>
<sequence>MVPVVLVTGCSAGGMGHAMCEEFAKRGCTVIATSRDVSTIGEFKNESNIRRLALDVGKDDQVVTVVREIVEQEGRIDILINNAGLITPGPLIDQNIENVKHVFDVNVFGIWRMAKAVIPEMSKKHSGLIVNIGSVVGEIPTPWNGIYCASKAAVLSLSEVMNMECRPLGIKVMHVAPGSVKSNIAKNAATQFSLPPDSLYKKYLPNIIKRMHTSQTNRSMPAEVFARDIVSKALKKSPPSYTMAGGLVTLVAILKRLPRSLVLYLSWSMYSRDIK</sequence>
<dbReference type="InterPro" id="IPR002347">
    <property type="entry name" value="SDR_fam"/>
</dbReference>
<dbReference type="PANTHER" id="PTHR44169">
    <property type="entry name" value="NADPH-DEPENDENT 1-ACYLDIHYDROXYACETONE PHOSPHATE REDUCTASE"/>
    <property type="match status" value="1"/>
</dbReference>
<keyword evidence="5" id="KW-1185">Reference proteome</keyword>
<accession>A0A0C2T6W4</accession>
<dbReference type="STRING" id="946122.A0A0C2T6W4"/>
<dbReference type="OrthoDB" id="2102561at2759"/>
<dbReference type="SUPFAM" id="SSF51735">
    <property type="entry name" value="NAD(P)-binding Rossmann-fold domains"/>
    <property type="match status" value="1"/>
</dbReference>
<evidence type="ECO:0000256" key="1">
    <source>
        <dbReference type="ARBA" id="ARBA00006484"/>
    </source>
</evidence>
<dbReference type="HOGENOM" id="CLU_010194_2_9_1"/>
<proteinExistence type="inferred from homology"/>
<dbReference type="FunCoup" id="A0A0C2T6W4">
    <property type="interactions" value="106"/>
</dbReference>
<dbReference type="Gene3D" id="3.40.50.720">
    <property type="entry name" value="NAD(P)-binding Rossmann-like Domain"/>
    <property type="match status" value="1"/>
</dbReference>
<dbReference type="InParanoid" id="A0A0C2T6W4"/>
<gene>
    <name evidence="4" type="ORF">M378DRAFT_183082</name>
</gene>
<evidence type="ECO:0008006" key="6">
    <source>
        <dbReference type="Google" id="ProtNLM"/>
    </source>
</evidence>
<protein>
    <recommendedName>
        <fullName evidence="6">Oxidoreductase</fullName>
    </recommendedName>
</protein>
<dbReference type="Pfam" id="PF00106">
    <property type="entry name" value="adh_short"/>
    <property type="match status" value="1"/>
</dbReference>
<comment type="similarity">
    <text evidence="1 3">Belongs to the short-chain dehydrogenases/reductases (SDR) family.</text>
</comment>
<dbReference type="FunFam" id="3.40.50.720:FF:000261">
    <property type="entry name" value="NADPH-dependent 1-acyldihydroxyacetone phosphate reductase"/>
    <property type="match status" value="1"/>
</dbReference>
<dbReference type="PRINTS" id="PR00081">
    <property type="entry name" value="GDHRDH"/>
</dbReference>
<keyword evidence="2" id="KW-0560">Oxidoreductase</keyword>
<dbReference type="AlphaFoldDB" id="A0A0C2T6W4"/>
<dbReference type="PANTHER" id="PTHR44169:SF6">
    <property type="entry name" value="NADPH-DEPENDENT 1-ACYLDIHYDROXYACETONE PHOSPHATE REDUCTASE"/>
    <property type="match status" value="1"/>
</dbReference>
<dbReference type="PRINTS" id="PR00080">
    <property type="entry name" value="SDRFAMILY"/>
</dbReference>
<dbReference type="Proteomes" id="UP000054549">
    <property type="component" value="Unassembled WGS sequence"/>
</dbReference>
<evidence type="ECO:0000256" key="3">
    <source>
        <dbReference type="RuleBase" id="RU000363"/>
    </source>
</evidence>
<dbReference type="GO" id="GO:0016491">
    <property type="term" value="F:oxidoreductase activity"/>
    <property type="evidence" value="ECO:0007669"/>
    <property type="project" value="UniProtKB-KW"/>
</dbReference>
<evidence type="ECO:0000313" key="5">
    <source>
        <dbReference type="Proteomes" id="UP000054549"/>
    </source>
</evidence>
<dbReference type="InterPro" id="IPR036291">
    <property type="entry name" value="NAD(P)-bd_dom_sf"/>
</dbReference>
<evidence type="ECO:0000313" key="4">
    <source>
        <dbReference type="EMBL" id="KIL71720.1"/>
    </source>
</evidence>
<dbReference type="EMBL" id="KN818222">
    <property type="protein sequence ID" value="KIL71720.1"/>
    <property type="molecule type" value="Genomic_DNA"/>
</dbReference>
<name>A0A0C2T6W4_AMAMK</name>
<evidence type="ECO:0000256" key="2">
    <source>
        <dbReference type="ARBA" id="ARBA00023002"/>
    </source>
</evidence>
<reference evidence="4 5" key="1">
    <citation type="submission" date="2014-04" db="EMBL/GenBank/DDBJ databases">
        <title>Evolutionary Origins and Diversification of the Mycorrhizal Mutualists.</title>
        <authorList>
            <consortium name="DOE Joint Genome Institute"/>
            <consortium name="Mycorrhizal Genomics Consortium"/>
            <person name="Kohler A."/>
            <person name="Kuo A."/>
            <person name="Nagy L.G."/>
            <person name="Floudas D."/>
            <person name="Copeland A."/>
            <person name="Barry K.W."/>
            <person name="Cichocki N."/>
            <person name="Veneault-Fourrey C."/>
            <person name="LaButti K."/>
            <person name="Lindquist E.A."/>
            <person name="Lipzen A."/>
            <person name="Lundell T."/>
            <person name="Morin E."/>
            <person name="Murat C."/>
            <person name="Riley R."/>
            <person name="Ohm R."/>
            <person name="Sun H."/>
            <person name="Tunlid A."/>
            <person name="Henrissat B."/>
            <person name="Grigoriev I.V."/>
            <person name="Hibbett D.S."/>
            <person name="Martin F."/>
        </authorList>
    </citation>
    <scope>NUCLEOTIDE SEQUENCE [LARGE SCALE GENOMIC DNA]</scope>
    <source>
        <strain evidence="4 5">Koide BX008</strain>
    </source>
</reference>